<dbReference type="PROSITE" id="PS51918">
    <property type="entry name" value="RADICAL_SAM"/>
    <property type="match status" value="1"/>
</dbReference>
<evidence type="ECO:0000313" key="8">
    <source>
        <dbReference type="EMBL" id="RVT97975.1"/>
    </source>
</evidence>
<dbReference type="SFLD" id="SFLDS00029">
    <property type="entry name" value="Radical_SAM"/>
    <property type="match status" value="1"/>
</dbReference>
<reference evidence="8 9" key="1">
    <citation type="submission" date="2019-01" db="EMBL/GenBank/DDBJ databases">
        <authorList>
            <person name="Chen W.-M."/>
        </authorList>
    </citation>
    <scope>NUCLEOTIDE SEQUENCE [LARGE SCALE GENOMIC DNA]</scope>
    <source>
        <strain evidence="8 9">CCP-6</strain>
    </source>
</reference>
<evidence type="ECO:0000256" key="3">
    <source>
        <dbReference type="ARBA" id="ARBA00022723"/>
    </source>
</evidence>
<dbReference type="NCBIfam" id="TIGR03978">
    <property type="entry name" value="rSAM_paired_1"/>
    <property type="match status" value="1"/>
</dbReference>
<organism evidence="8 9">
    <name type="scientific">Rhodovarius crocodyli</name>
    <dbReference type="NCBI Taxonomy" id="1979269"/>
    <lineage>
        <taxon>Bacteria</taxon>
        <taxon>Pseudomonadati</taxon>
        <taxon>Pseudomonadota</taxon>
        <taxon>Alphaproteobacteria</taxon>
        <taxon>Acetobacterales</taxon>
        <taxon>Roseomonadaceae</taxon>
        <taxon>Rhodovarius</taxon>
    </lineage>
</organism>
<comment type="cofactor">
    <cofactor evidence="1">
        <name>[4Fe-4S] cluster</name>
        <dbReference type="ChEBI" id="CHEBI:49883"/>
    </cofactor>
</comment>
<dbReference type="SFLD" id="SFLDG01384">
    <property type="entry name" value="thioether_bond_formation_requi"/>
    <property type="match status" value="1"/>
</dbReference>
<evidence type="ECO:0000256" key="1">
    <source>
        <dbReference type="ARBA" id="ARBA00001966"/>
    </source>
</evidence>
<protein>
    <submittedName>
        <fullName evidence="8">His-Xaa-Ser system radical SAM maturase HxsB</fullName>
    </submittedName>
</protein>
<keyword evidence="9" id="KW-1185">Reference proteome</keyword>
<dbReference type="PANTHER" id="PTHR43273">
    <property type="entry name" value="ANAEROBIC SULFATASE-MATURATING ENZYME HOMOLOG ASLB-RELATED"/>
    <property type="match status" value="1"/>
</dbReference>
<dbReference type="Pfam" id="PF04055">
    <property type="entry name" value="Radical_SAM"/>
    <property type="match status" value="1"/>
</dbReference>
<dbReference type="Proteomes" id="UP000282957">
    <property type="component" value="Unassembled WGS sequence"/>
</dbReference>
<dbReference type="GO" id="GO:0016491">
    <property type="term" value="F:oxidoreductase activity"/>
    <property type="evidence" value="ECO:0007669"/>
    <property type="project" value="InterPro"/>
</dbReference>
<dbReference type="InterPro" id="IPR058240">
    <property type="entry name" value="rSAM_sf"/>
</dbReference>
<dbReference type="OrthoDB" id="9810775at2"/>
<gene>
    <name evidence="8" type="primary">hxsB</name>
    <name evidence="8" type="ORF">EOD42_07575</name>
</gene>
<dbReference type="InterPro" id="IPR023867">
    <property type="entry name" value="Sulphatase_maturase_rSAM"/>
</dbReference>
<evidence type="ECO:0000256" key="4">
    <source>
        <dbReference type="ARBA" id="ARBA00023004"/>
    </source>
</evidence>
<dbReference type="PANTHER" id="PTHR43273:SF3">
    <property type="entry name" value="ANAEROBIC SULFATASE-MATURATING ENZYME HOMOLOG ASLB-RELATED"/>
    <property type="match status" value="1"/>
</dbReference>
<dbReference type="RefSeq" id="WP_127787203.1">
    <property type="nucleotide sequence ID" value="NZ_SACL01000002.1"/>
</dbReference>
<dbReference type="SUPFAM" id="SSF102114">
    <property type="entry name" value="Radical SAM enzymes"/>
    <property type="match status" value="1"/>
</dbReference>
<comment type="caution">
    <text evidence="8">The sequence shown here is derived from an EMBL/GenBank/DDBJ whole genome shotgun (WGS) entry which is preliminary data.</text>
</comment>
<evidence type="ECO:0000313" key="9">
    <source>
        <dbReference type="Proteomes" id="UP000282957"/>
    </source>
</evidence>
<keyword evidence="2" id="KW-0949">S-adenosyl-L-methionine</keyword>
<evidence type="ECO:0000256" key="2">
    <source>
        <dbReference type="ARBA" id="ARBA00022691"/>
    </source>
</evidence>
<accession>A0A437MK60</accession>
<keyword evidence="3" id="KW-0479">Metal-binding</keyword>
<dbReference type="GO" id="GO:0046872">
    <property type="term" value="F:metal ion binding"/>
    <property type="evidence" value="ECO:0007669"/>
    <property type="project" value="UniProtKB-KW"/>
</dbReference>
<comment type="similarity">
    <text evidence="6">Belongs to the radical SAM superfamily. Anaerobic sulfatase-maturating enzyme family.</text>
</comment>
<dbReference type="GO" id="GO:0051536">
    <property type="term" value="F:iron-sulfur cluster binding"/>
    <property type="evidence" value="ECO:0007669"/>
    <property type="project" value="UniProtKB-KW"/>
</dbReference>
<dbReference type="AlphaFoldDB" id="A0A437MK60"/>
<proteinExistence type="inferred from homology"/>
<dbReference type="InterPro" id="IPR024023">
    <property type="entry name" value="rSAM_paired_HxsB"/>
</dbReference>
<name>A0A437MK60_9PROT</name>
<keyword evidence="5" id="KW-0411">Iron-sulfur</keyword>
<keyword evidence="4" id="KW-0408">Iron</keyword>
<evidence type="ECO:0000259" key="7">
    <source>
        <dbReference type="PROSITE" id="PS51918"/>
    </source>
</evidence>
<dbReference type="SFLD" id="SFLDG01067">
    <property type="entry name" value="SPASM/twitch_domain_containing"/>
    <property type="match status" value="1"/>
</dbReference>
<evidence type="ECO:0000256" key="5">
    <source>
        <dbReference type="ARBA" id="ARBA00023014"/>
    </source>
</evidence>
<dbReference type="CDD" id="cd01335">
    <property type="entry name" value="Radical_SAM"/>
    <property type="match status" value="1"/>
</dbReference>
<evidence type="ECO:0000256" key="6">
    <source>
        <dbReference type="ARBA" id="ARBA00023601"/>
    </source>
</evidence>
<dbReference type="SFLD" id="SFLDG01386">
    <property type="entry name" value="main_SPASM_domain-containing"/>
    <property type="match status" value="1"/>
</dbReference>
<dbReference type="EMBL" id="SACL01000002">
    <property type="protein sequence ID" value="RVT97975.1"/>
    <property type="molecule type" value="Genomic_DNA"/>
</dbReference>
<dbReference type="Gene3D" id="3.20.20.70">
    <property type="entry name" value="Aldolase class I"/>
    <property type="match status" value="1"/>
</dbReference>
<feature type="domain" description="Radical SAM core" evidence="7">
    <location>
        <begin position="78"/>
        <end position="306"/>
    </location>
</feature>
<dbReference type="InterPro" id="IPR013785">
    <property type="entry name" value="Aldolase_TIM"/>
</dbReference>
<dbReference type="InterPro" id="IPR007197">
    <property type="entry name" value="rSAM"/>
</dbReference>
<sequence length="466" mass="51829">MPIRFERLSPERVIVANTVGDILVLTQVEFERLIALDLRPGDGLYERATERLLVAREGARAPLQLLALRLRSRMAFLRDATALHILVVTLRCEHSCPYCQVSRRNTGAERYDMSEETALLALEVAMSSPAKAIKLEFQGGEPLLNFPLIAFAVEAATRMAEVKGKAVEFVIATNLALLDDKILTFCQNHHIHLSTSLDGPADLHNRNRPRPGGNSHALAAAGIQRVQEFLGRDRIGALMTTTDASLDRVEEIIEEYVRLGLDGIFLRPLSPYGFAMKTRWYDGYDSDRWLTFYERGLRHILDLNHRGIRFPEFYASLLLQRILTDQPIGYVDLRSPAGIGIGALVYNYDGKVFASDEGRMLAEMGDQTFELGTLGKTDYASLVTSERLIDLVGGTLSQTSPECRSCAYEAHCGADPVYHHATQGDAVGIKPLSGFCSRQKGILRILIETLERGGRDAAVLRSWVSR</sequence>